<dbReference type="InterPro" id="IPR029069">
    <property type="entry name" value="HotDog_dom_sf"/>
</dbReference>
<accession>A0AAD1G082</accession>
<sequence>MFLMHEIRFDDIPALRMRISDEYGPWSEALDVPQSMISAFAEMTGDRQWIHVDVERAAKESPFGITIAHGFLVLGLSAVIKNSADYVVVGHGSALNYGLERVRFIAPVPAGSRIHGRTRMVRVAEEKGGTMLTIQVAIHTVGSAKPALCFDWLLLYRG</sequence>
<dbReference type="AlphaFoldDB" id="A0AAD1G082"/>
<evidence type="ECO:0000313" key="3">
    <source>
        <dbReference type="Proteomes" id="UP000275727"/>
    </source>
</evidence>
<dbReference type="Pfam" id="PF01575">
    <property type="entry name" value="MaoC_dehydratas"/>
    <property type="match status" value="1"/>
</dbReference>
<dbReference type="CDD" id="cd03450">
    <property type="entry name" value="NodN"/>
    <property type="match status" value="1"/>
</dbReference>
<dbReference type="EMBL" id="AP018711">
    <property type="protein sequence ID" value="BBE33385.1"/>
    <property type="molecule type" value="Genomic_DNA"/>
</dbReference>
<dbReference type="KEGG" id="smic:SmB9_10430"/>
<feature type="domain" description="MaoC-like" evidence="1">
    <location>
        <begin position="31"/>
        <end position="127"/>
    </location>
</feature>
<protein>
    <submittedName>
        <fullName evidence="2">Nodulation protein NodN</fullName>
    </submittedName>
</protein>
<name>A0AAD1G082_SPHMI</name>
<gene>
    <name evidence="2" type="primary">nodN_2</name>
    <name evidence="2" type="ORF">SmB9_10430</name>
</gene>
<proteinExistence type="predicted"/>
<dbReference type="PANTHER" id="PTHR42993">
    <property type="entry name" value="MAOC-LIKE DEHYDRATASE DOMAIN-CONTAINING PROTEIN"/>
    <property type="match status" value="1"/>
</dbReference>
<evidence type="ECO:0000259" key="1">
    <source>
        <dbReference type="Pfam" id="PF01575"/>
    </source>
</evidence>
<dbReference type="Proteomes" id="UP000275727">
    <property type="component" value="Chromosome"/>
</dbReference>
<dbReference type="PANTHER" id="PTHR42993:SF1">
    <property type="entry name" value="MAOC-LIKE DEHYDRATASE DOMAIN-CONTAINING PROTEIN"/>
    <property type="match status" value="1"/>
</dbReference>
<reference evidence="2 3" key="1">
    <citation type="submission" date="2018-06" db="EMBL/GenBank/DDBJ databases">
        <title>Complete Genome Sequence of the Microcystin-Degrading Bacterium Sphingosinicella microcystinivorans Strain B-9.</title>
        <authorList>
            <person name="Jin H."/>
            <person name="Nishizawa T."/>
            <person name="Guo Y."/>
            <person name="Nishizawa A."/>
            <person name="Park H."/>
            <person name="Kato H."/>
            <person name="Tsuji K."/>
            <person name="Harada K."/>
        </authorList>
    </citation>
    <scope>NUCLEOTIDE SEQUENCE [LARGE SCALE GENOMIC DNA]</scope>
    <source>
        <strain evidence="2 3">B9</strain>
    </source>
</reference>
<dbReference type="Gene3D" id="3.10.129.10">
    <property type="entry name" value="Hotdog Thioesterase"/>
    <property type="match status" value="1"/>
</dbReference>
<organism evidence="2 3">
    <name type="scientific">Sphingosinicella microcystinivorans</name>
    <dbReference type="NCBI Taxonomy" id="335406"/>
    <lineage>
        <taxon>Bacteria</taxon>
        <taxon>Pseudomonadati</taxon>
        <taxon>Pseudomonadota</taxon>
        <taxon>Alphaproteobacteria</taxon>
        <taxon>Sphingomonadales</taxon>
        <taxon>Sphingosinicellaceae</taxon>
        <taxon>Sphingosinicella</taxon>
    </lineage>
</organism>
<evidence type="ECO:0000313" key="2">
    <source>
        <dbReference type="EMBL" id="BBE33385.1"/>
    </source>
</evidence>
<dbReference type="SUPFAM" id="SSF54637">
    <property type="entry name" value="Thioesterase/thiol ester dehydrase-isomerase"/>
    <property type="match status" value="1"/>
</dbReference>
<dbReference type="InterPro" id="IPR039375">
    <property type="entry name" value="NodN-like"/>
</dbReference>
<dbReference type="InterPro" id="IPR002539">
    <property type="entry name" value="MaoC-like_dom"/>
</dbReference>